<keyword evidence="5 8" id="KW-0862">Zinc</keyword>
<evidence type="ECO:0000256" key="10">
    <source>
        <dbReference type="SAM" id="MobiDB-lite"/>
    </source>
</evidence>
<comment type="subunit">
    <text evidence="8">Component of the spliceosome. Present in the activated B complex, the catalytically activated B* complex which catalyzes the branching, the catalytic step 1 C complex catalyzing the exon ligation, and the postcatalytic P complex containing the ligated exons (mRNA) and the excised lariat intron.</text>
</comment>
<keyword evidence="4 8" id="KW-0747">Spliceosome</keyword>
<evidence type="ECO:0000256" key="4">
    <source>
        <dbReference type="ARBA" id="ARBA00022728"/>
    </source>
</evidence>
<evidence type="ECO:0000256" key="8">
    <source>
        <dbReference type="HAMAP-Rule" id="MF_03226"/>
    </source>
</evidence>
<comment type="caution">
    <text evidence="11">The sequence shown here is derived from an EMBL/GenBank/DDBJ whole genome shotgun (WGS) entry which is preliminary data.</text>
</comment>
<accession>A0A9P8V9Y5</accession>
<keyword evidence="7 8" id="KW-0539">Nucleus</keyword>
<feature type="binding site" evidence="8">
    <location>
        <position position="49"/>
    </location>
    <ligand>
        <name>Zn(2+)</name>
        <dbReference type="ChEBI" id="CHEBI:29105"/>
    </ligand>
</feature>
<gene>
    <name evidence="11" type="ORF">F5X68DRAFT_232433</name>
</gene>
<keyword evidence="2" id="KW-0507">mRNA processing</keyword>
<name>A0A9P8V9Y5_9PEZI</name>
<dbReference type="HAMAP" id="MF_03226">
    <property type="entry name" value="YJU2"/>
    <property type="match status" value="1"/>
</dbReference>
<evidence type="ECO:0000256" key="9">
    <source>
        <dbReference type="SAM" id="Coils"/>
    </source>
</evidence>
<protein>
    <recommendedName>
        <fullName evidence="8">Splicing factor YJU2</fullName>
    </recommendedName>
</protein>
<keyword evidence="9" id="KW-0175">Coiled coil</keyword>
<feature type="binding site" evidence="8">
    <location>
        <position position="83"/>
    </location>
    <ligand>
        <name>Zn(2+)</name>
        <dbReference type="ChEBI" id="CHEBI:29105"/>
    </ligand>
</feature>
<feature type="binding site" evidence="8">
    <location>
        <position position="80"/>
    </location>
    <ligand>
        <name>Zn(2+)</name>
        <dbReference type="ChEBI" id="CHEBI:29105"/>
    </ligand>
</feature>
<dbReference type="AlphaFoldDB" id="A0A9P8V9Y5"/>
<comment type="similarity">
    <text evidence="8">Belongs to the CWC16 family. YJU2 subfamily.</text>
</comment>
<evidence type="ECO:0000256" key="1">
    <source>
        <dbReference type="ARBA" id="ARBA00004123"/>
    </source>
</evidence>
<evidence type="ECO:0000256" key="2">
    <source>
        <dbReference type="ARBA" id="ARBA00022664"/>
    </source>
</evidence>
<dbReference type="OrthoDB" id="674963at2759"/>
<evidence type="ECO:0000313" key="12">
    <source>
        <dbReference type="Proteomes" id="UP000770015"/>
    </source>
</evidence>
<feature type="coiled-coil region" evidence="9">
    <location>
        <begin position="111"/>
        <end position="166"/>
    </location>
</feature>
<dbReference type="Proteomes" id="UP000770015">
    <property type="component" value="Unassembled WGS sequence"/>
</dbReference>
<keyword evidence="3 8" id="KW-0479">Metal-binding</keyword>
<proteinExistence type="inferred from homology"/>
<dbReference type="PANTHER" id="PTHR12111:SF1">
    <property type="entry name" value="SPLICING FACTOR YJU2"/>
    <property type="match status" value="1"/>
</dbReference>
<keyword evidence="6" id="KW-0508">mRNA splicing</keyword>
<feature type="compositionally biased region" description="Basic and acidic residues" evidence="10">
    <location>
        <begin position="191"/>
        <end position="203"/>
    </location>
</feature>
<sequence length="308" mass="34609">MSERKVLTKYYPPDFDPRQLERRRGPKNSGPKTQAVRIMAPFSMRCTACGEYGRKFNARKETPVDEKYLGIQIFRFSFRCTRCSTEIIIRTDPQRNDYATVKGAVRNQEVWRNKEEEAETIEQRLDRLEREEAEAAGEEAEGRNAMAELEAKNEDARREMAAADALDEIRHRNARIQRNEKDGVDFADYVVRPEDEERERQEREDDEAARRAFAAAREKSMADMLGEEEIIEEVEEPAEAGPSSSSSSSSATTAGAQPAPAVTSMPPPPPRTASTATPGAAPAPFKRAPKKKVDYAAKLGIKKKTPLV</sequence>
<dbReference type="PANTHER" id="PTHR12111">
    <property type="entry name" value="SPLICING FACTOR YJU2"/>
    <property type="match status" value="1"/>
</dbReference>
<evidence type="ECO:0000256" key="5">
    <source>
        <dbReference type="ARBA" id="ARBA00022833"/>
    </source>
</evidence>
<reference evidence="11" key="1">
    <citation type="journal article" date="2021" name="Nat. Commun.">
        <title>Genetic determinants of endophytism in the Arabidopsis root mycobiome.</title>
        <authorList>
            <person name="Mesny F."/>
            <person name="Miyauchi S."/>
            <person name="Thiergart T."/>
            <person name="Pickel B."/>
            <person name="Atanasova L."/>
            <person name="Karlsson M."/>
            <person name="Huettel B."/>
            <person name="Barry K.W."/>
            <person name="Haridas S."/>
            <person name="Chen C."/>
            <person name="Bauer D."/>
            <person name="Andreopoulos W."/>
            <person name="Pangilinan J."/>
            <person name="LaButti K."/>
            <person name="Riley R."/>
            <person name="Lipzen A."/>
            <person name="Clum A."/>
            <person name="Drula E."/>
            <person name="Henrissat B."/>
            <person name="Kohler A."/>
            <person name="Grigoriev I.V."/>
            <person name="Martin F.M."/>
            <person name="Hacquard S."/>
        </authorList>
    </citation>
    <scope>NUCLEOTIDE SEQUENCE</scope>
    <source>
        <strain evidence="11">MPI-SDFR-AT-0117</strain>
    </source>
</reference>
<organism evidence="11 12">
    <name type="scientific">Plectosphaerella plurivora</name>
    <dbReference type="NCBI Taxonomy" id="936078"/>
    <lineage>
        <taxon>Eukaryota</taxon>
        <taxon>Fungi</taxon>
        <taxon>Dikarya</taxon>
        <taxon>Ascomycota</taxon>
        <taxon>Pezizomycotina</taxon>
        <taxon>Sordariomycetes</taxon>
        <taxon>Hypocreomycetidae</taxon>
        <taxon>Glomerellales</taxon>
        <taxon>Plectosphaerellaceae</taxon>
        <taxon>Plectosphaerella</taxon>
    </lineage>
</organism>
<feature type="compositionally biased region" description="Acidic residues" evidence="10">
    <location>
        <begin position="225"/>
        <end position="238"/>
    </location>
</feature>
<evidence type="ECO:0000256" key="7">
    <source>
        <dbReference type="ARBA" id="ARBA00023242"/>
    </source>
</evidence>
<evidence type="ECO:0000256" key="6">
    <source>
        <dbReference type="ARBA" id="ARBA00023187"/>
    </source>
</evidence>
<dbReference type="Pfam" id="PF04502">
    <property type="entry name" value="Saf4_Yju2"/>
    <property type="match status" value="1"/>
</dbReference>
<feature type="compositionally biased region" description="Low complexity" evidence="10">
    <location>
        <begin position="272"/>
        <end position="286"/>
    </location>
</feature>
<feature type="binding site" evidence="8">
    <location>
        <position position="46"/>
    </location>
    <ligand>
        <name>Zn(2+)</name>
        <dbReference type="ChEBI" id="CHEBI:29105"/>
    </ligand>
</feature>
<evidence type="ECO:0000256" key="3">
    <source>
        <dbReference type="ARBA" id="ARBA00022723"/>
    </source>
</evidence>
<evidence type="ECO:0000313" key="11">
    <source>
        <dbReference type="EMBL" id="KAH6686268.1"/>
    </source>
</evidence>
<feature type="region of interest" description="Disordered" evidence="10">
    <location>
        <begin position="187"/>
        <end position="292"/>
    </location>
</feature>
<dbReference type="InterPro" id="IPR043701">
    <property type="entry name" value="Yju2"/>
</dbReference>
<dbReference type="InterPro" id="IPR007590">
    <property type="entry name" value="Saf4/Yju2"/>
</dbReference>
<comment type="function">
    <text evidence="8">Part of the spliceosome which catalyzes two sequential transesterification reactions, first the excision of the non-coding intron from pre-mRNA and then the ligation of the coding exons to form the mature mRNA. Plays a role in stabilizing the structure of the spliceosome catalytic core and docking of the branch helix into the active site, producing 5'-exon and lariat intron-3'-intermediates.</text>
</comment>
<feature type="region of interest" description="Disordered" evidence="10">
    <location>
        <begin position="1"/>
        <end position="33"/>
    </location>
</feature>
<feature type="compositionally biased region" description="Low complexity" evidence="10">
    <location>
        <begin position="239"/>
        <end position="264"/>
    </location>
</feature>
<comment type="subcellular location">
    <subcellularLocation>
        <location evidence="1 8">Nucleus</location>
    </subcellularLocation>
</comment>
<dbReference type="GO" id="GO:0000349">
    <property type="term" value="P:generation of catalytic spliceosome for first transesterification step"/>
    <property type="evidence" value="ECO:0007669"/>
    <property type="project" value="UniProtKB-UniRule"/>
</dbReference>
<dbReference type="EMBL" id="JAGSXJ010000013">
    <property type="protein sequence ID" value="KAH6686268.1"/>
    <property type="molecule type" value="Genomic_DNA"/>
</dbReference>
<dbReference type="GO" id="GO:0071006">
    <property type="term" value="C:U2-type catalytic step 1 spliceosome"/>
    <property type="evidence" value="ECO:0007669"/>
    <property type="project" value="UniProtKB-UniRule"/>
</dbReference>
<dbReference type="GO" id="GO:0046872">
    <property type="term" value="F:metal ion binding"/>
    <property type="evidence" value="ECO:0007669"/>
    <property type="project" value="UniProtKB-KW"/>
</dbReference>
<keyword evidence="12" id="KW-1185">Reference proteome</keyword>